<organism evidence="2">
    <name type="scientific">Streptomyces avermitilis (strain ATCC 31267 / DSM 46492 / JCM 5070 / NBRC 14893 / NCIMB 12804 / NRRL 8165 / MA-4680)</name>
    <dbReference type="NCBI Taxonomy" id="227882"/>
    <lineage>
        <taxon>Bacteria</taxon>
        <taxon>Bacillati</taxon>
        <taxon>Actinomycetota</taxon>
        <taxon>Actinomycetes</taxon>
        <taxon>Kitasatosporales</taxon>
        <taxon>Streptomycetaceae</taxon>
        <taxon>Streptomyces</taxon>
    </lineage>
</organism>
<dbReference type="EMBL" id="AP017380">
    <property type="protein sequence ID" value="BAU77615.1"/>
    <property type="molecule type" value="Genomic_DNA"/>
</dbReference>
<keyword evidence="2" id="KW-0614">Plasmid</keyword>
<name>A0A143SZL5_STRAW</name>
<reference evidence="2" key="1">
    <citation type="submission" date="2016-03" db="EMBL/GenBank/DDBJ databases">
        <title>Complete sequence of the second linear plasmid SAP2 of Streptomyces avermitilis.</title>
        <authorList>
            <person name="Ikeda H."/>
        </authorList>
    </citation>
    <scope>NUCLEOTIDE SEQUENCE</scope>
    <source>
        <strain evidence="2">MA-4680</strain>
        <plasmid evidence="2">SAP2</plasmid>
    </source>
</reference>
<dbReference type="AlphaFoldDB" id="A0A143SZL5"/>
<sequence>MRPPSTGELTANCSPNSFCRRRLHRPPADVITVPDALPDPQTAPAAESPTTCRTPVAALLERAQHRMMVGRWCSGALTDTSGATCMMGAIRAEAGGSYPAVRESGGRQWEASAVAWLAGGLWLHHTLRITKADGASDVRMLIVPGTCGRGRGYIDMTSSWRPSRSCGPQTAAPRTSTARSAAVISCNVLPWTHRIPPVVTADLDGAFGCPQVIHLESGAPGELFAEMPAHDAQACVDARADPPRRPPQLATSDEPHHDRRPVPARNVPLPAKRRTGPPARTPPEPTSAARCGAEAVPGRRSPGEEAQTSPLSRAYSAAWVRSRRPSRLSTREMWFLTVPSLR</sequence>
<feature type="region of interest" description="Disordered" evidence="1">
    <location>
        <begin position="238"/>
        <end position="314"/>
    </location>
</feature>
<evidence type="ECO:0000313" key="2">
    <source>
        <dbReference type="EMBL" id="BAU77615.1"/>
    </source>
</evidence>
<dbReference type="Pfam" id="PF19698">
    <property type="entry name" value="DUF6197"/>
    <property type="match status" value="1"/>
</dbReference>
<accession>A0A143SZL5</accession>
<dbReference type="RefSeq" id="WP_078936793.1">
    <property type="nucleotide sequence ID" value="NZ_JZJK01000075.1"/>
</dbReference>
<protein>
    <submittedName>
        <fullName evidence="2">Uncharacterized protein</fullName>
    </submittedName>
</protein>
<gene>
    <name evidence="2" type="ORF">SAVERM_2p172</name>
</gene>
<proteinExistence type="predicted"/>
<evidence type="ECO:0000256" key="1">
    <source>
        <dbReference type="SAM" id="MobiDB-lite"/>
    </source>
</evidence>
<dbReference type="InterPro" id="IPR045677">
    <property type="entry name" value="DUF6197"/>
</dbReference>
<geneLocation type="plasmid" evidence="2">
    <name>SAP2</name>
</geneLocation>